<dbReference type="GO" id="GO:0009252">
    <property type="term" value="P:peptidoglycan biosynthetic process"/>
    <property type="evidence" value="ECO:0007669"/>
    <property type="project" value="UniProtKB-KW"/>
</dbReference>
<feature type="transmembrane region" description="Helical" evidence="22">
    <location>
        <begin position="194"/>
        <end position="215"/>
    </location>
</feature>
<evidence type="ECO:0000256" key="16">
    <source>
        <dbReference type="ARBA" id="ARBA00038053"/>
    </source>
</evidence>
<comment type="function">
    <text evidence="21">Peptidoglycan polymerase that is essential for cell division.</text>
</comment>
<gene>
    <name evidence="23" type="ORF">GA0061094_2010</name>
</gene>
<evidence type="ECO:0000256" key="10">
    <source>
        <dbReference type="ARBA" id="ARBA00022989"/>
    </source>
</evidence>
<dbReference type="PANTHER" id="PTHR30474">
    <property type="entry name" value="CELL CYCLE PROTEIN"/>
    <property type="match status" value="1"/>
</dbReference>
<protein>
    <recommendedName>
        <fullName evidence="17">Probable peptidoglycan glycosyltransferase FtsW</fullName>
        <ecNumber evidence="19">2.4.99.28</ecNumber>
    </recommendedName>
    <alternativeName>
        <fullName evidence="18">Cell division protein FtsW</fullName>
    </alternativeName>
    <alternativeName>
        <fullName evidence="15">Cell wall polymerase</fullName>
    </alternativeName>
    <alternativeName>
        <fullName evidence="14">Peptidoglycan polymerase</fullName>
    </alternativeName>
</protein>
<comment type="catalytic activity">
    <reaction evidence="20">
        <text>[GlcNAc-(1-&gt;4)-Mur2Ac(oyl-L-Ala-gamma-D-Glu-L-Lys-D-Ala-D-Ala)](n)-di-trans,octa-cis-undecaprenyl diphosphate + beta-D-GlcNAc-(1-&gt;4)-Mur2Ac(oyl-L-Ala-gamma-D-Glu-L-Lys-D-Ala-D-Ala)-di-trans,octa-cis-undecaprenyl diphosphate = [GlcNAc-(1-&gt;4)-Mur2Ac(oyl-L-Ala-gamma-D-Glu-L-Lys-D-Ala-D-Ala)](n+1)-di-trans,octa-cis-undecaprenyl diphosphate + di-trans,octa-cis-undecaprenyl diphosphate + H(+)</text>
        <dbReference type="Rhea" id="RHEA:23708"/>
        <dbReference type="Rhea" id="RHEA-COMP:9602"/>
        <dbReference type="Rhea" id="RHEA-COMP:9603"/>
        <dbReference type="ChEBI" id="CHEBI:15378"/>
        <dbReference type="ChEBI" id="CHEBI:58405"/>
        <dbReference type="ChEBI" id="CHEBI:60033"/>
        <dbReference type="ChEBI" id="CHEBI:78435"/>
        <dbReference type="EC" id="2.4.99.28"/>
    </reaction>
</comment>
<dbReference type="PROSITE" id="PS00428">
    <property type="entry name" value="FTSW_RODA_SPOVE"/>
    <property type="match status" value="1"/>
</dbReference>
<dbReference type="Proteomes" id="UP000181997">
    <property type="component" value="Unassembled WGS sequence"/>
</dbReference>
<dbReference type="GO" id="GO:0008360">
    <property type="term" value="P:regulation of cell shape"/>
    <property type="evidence" value="ECO:0007669"/>
    <property type="project" value="UniProtKB-KW"/>
</dbReference>
<keyword evidence="8" id="KW-0133">Cell shape</keyword>
<name>A0A0V8HIR1_9BACI</name>
<evidence type="ECO:0000313" key="23">
    <source>
        <dbReference type="EMBL" id="SCC03652.1"/>
    </source>
</evidence>
<keyword evidence="12" id="KW-0131">Cell cycle</keyword>
<evidence type="ECO:0000256" key="3">
    <source>
        <dbReference type="ARBA" id="ARBA00022475"/>
    </source>
</evidence>
<evidence type="ECO:0000256" key="4">
    <source>
        <dbReference type="ARBA" id="ARBA00022618"/>
    </source>
</evidence>
<keyword evidence="6" id="KW-0808">Transferase</keyword>
<accession>A0A0V8HIR1</accession>
<dbReference type="GO" id="GO:0015648">
    <property type="term" value="F:lipid-linked peptidoglycan transporter activity"/>
    <property type="evidence" value="ECO:0007669"/>
    <property type="project" value="TreeGrafter"/>
</dbReference>
<keyword evidence="9" id="KW-0573">Peptidoglycan synthesis</keyword>
<reference evidence="24" key="1">
    <citation type="submission" date="2016-08" db="EMBL/GenBank/DDBJ databases">
        <authorList>
            <person name="Varghese N."/>
            <person name="Submissions Spin"/>
        </authorList>
    </citation>
    <scope>NUCLEOTIDE SEQUENCE [LARGE SCALE GENOMIC DNA]</scope>
    <source>
        <strain evidence="24">SGD-1123</strain>
    </source>
</reference>
<organism evidence="23 24">
    <name type="scientific">[Bacillus] enclensis</name>
    <dbReference type="NCBI Taxonomy" id="1402860"/>
    <lineage>
        <taxon>Bacteria</taxon>
        <taxon>Bacillati</taxon>
        <taxon>Bacillota</taxon>
        <taxon>Bacilli</taxon>
        <taxon>Bacillales</taxon>
        <taxon>Bacillaceae</taxon>
        <taxon>Rossellomorea</taxon>
    </lineage>
</organism>
<evidence type="ECO:0000256" key="18">
    <source>
        <dbReference type="ARBA" id="ARBA00041418"/>
    </source>
</evidence>
<dbReference type="GO" id="GO:0051301">
    <property type="term" value="P:cell division"/>
    <property type="evidence" value="ECO:0007669"/>
    <property type="project" value="UniProtKB-KW"/>
</dbReference>
<evidence type="ECO:0000256" key="8">
    <source>
        <dbReference type="ARBA" id="ARBA00022960"/>
    </source>
</evidence>
<keyword evidence="13" id="KW-0961">Cell wall biogenesis/degradation</keyword>
<evidence type="ECO:0000256" key="21">
    <source>
        <dbReference type="ARBA" id="ARBA00049966"/>
    </source>
</evidence>
<feature type="transmembrane region" description="Helical" evidence="22">
    <location>
        <begin position="52"/>
        <end position="70"/>
    </location>
</feature>
<feature type="transmembrane region" description="Helical" evidence="22">
    <location>
        <begin position="168"/>
        <end position="187"/>
    </location>
</feature>
<dbReference type="GO" id="GO:0032153">
    <property type="term" value="C:cell division site"/>
    <property type="evidence" value="ECO:0007669"/>
    <property type="project" value="TreeGrafter"/>
</dbReference>
<dbReference type="Pfam" id="PF01098">
    <property type="entry name" value="FTSW_RODA_SPOVE"/>
    <property type="match status" value="1"/>
</dbReference>
<dbReference type="InterPro" id="IPR001182">
    <property type="entry name" value="FtsW/RodA"/>
</dbReference>
<dbReference type="EC" id="2.4.99.28" evidence="19"/>
<evidence type="ECO:0000256" key="22">
    <source>
        <dbReference type="SAM" id="Phobius"/>
    </source>
</evidence>
<dbReference type="PANTHER" id="PTHR30474:SF2">
    <property type="entry name" value="PEPTIDOGLYCAN GLYCOSYLTRANSFERASE FTSW-RELATED"/>
    <property type="match status" value="1"/>
</dbReference>
<evidence type="ECO:0000256" key="5">
    <source>
        <dbReference type="ARBA" id="ARBA00022676"/>
    </source>
</evidence>
<dbReference type="RefSeq" id="WP_032088977.1">
    <property type="nucleotide sequence ID" value="NZ_FMAU01000002.1"/>
</dbReference>
<dbReference type="InterPro" id="IPR018365">
    <property type="entry name" value="Cell_cycle_FtsW-rel_CS"/>
</dbReference>
<evidence type="ECO:0000256" key="20">
    <source>
        <dbReference type="ARBA" id="ARBA00049902"/>
    </source>
</evidence>
<dbReference type="NCBIfam" id="TIGR02614">
    <property type="entry name" value="ftsW"/>
    <property type="match status" value="1"/>
</dbReference>
<evidence type="ECO:0000256" key="17">
    <source>
        <dbReference type="ARBA" id="ARBA00041185"/>
    </source>
</evidence>
<comment type="similarity">
    <text evidence="16">Belongs to the SEDS family. FtsW subfamily.</text>
</comment>
<evidence type="ECO:0000256" key="1">
    <source>
        <dbReference type="ARBA" id="ARBA00004651"/>
    </source>
</evidence>
<feature type="transmembrane region" description="Helical" evidence="22">
    <location>
        <begin position="145"/>
        <end position="162"/>
    </location>
</feature>
<evidence type="ECO:0000256" key="7">
    <source>
        <dbReference type="ARBA" id="ARBA00022692"/>
    </source>
</evidence>
<comment type="subcellular location">
    <subcellularLocation>
        <location evidence="1">Cell membrane</location>
        <topology evidence="1">Multi-pass membrane protein</topology>
    </subcellularLocation>
</comment>
<evidence type="ECO:0000256" key="6">
    <source>
        <dbReference type="ARBA" id="ARBA00022679"/>
    </source>
</evidence>
<evidence type="ECO:0000256" key="13">
    <source>
        <dbReference type="ARBA" id="ARBA00023316"/>
    </source>
</evidence>
<feature type="transmembrane region" description="Helical" evidence="22">
    <location>
        <begin position="313"/>
        <end position="332"/>
    </location>
</feature>
<proteinExistence type="inferred from homology"/>
<feature type="transmembrane region" description="Helical" evidence="22">
    <location>
        <begin position="275"/>
        <end position="301"/>
    </location>
</feature>
<evidence type="ECO:0000256" key="2">
    <source>
        <dbReference type="ARBA" id="ARBA00004752"/>
    </source>
</evidence>
<dbReference type="OrthoDB" id="9768187at2"/>
<dbReference type="GO" id="GO:0005886">
    <property type="term" value="C:plasma membrane"/>
    <property type="evidence" value="ECO:0007669"/>
    <property type="project" value="UniProtKB-SubCell"/>
</dbReference>
<feature type="transmembrane region" description="Helical" evidence="22">
    <location>
        <begin position="77"/>
        <end position="96"/>
    </location>
</feature>
<evidence type="ECO:0000256" key="14">
    <source>
        <dbReference type="ARBA" id="ARBA00032370"/>
    </source>
</evidence>
<dbReference type="InterPro" id="IPR013437">
    <property type="entry name" value="FtsW"/>
</dbReference>
<keyword evidence="5" id="KW-0328">Glycosyltransferase</keyword>
<dbReference type="GO" id="GO:0008955">
    <property type="term" value="F:peptidoglycan glycosyltransferase activity"/>
    <property type="evidence" value="ECO:0007669"/>
    <property type="project" value="UniProtKB-EC"/>
</dbReference>
<dbReference type="AlphaFoldDB" id="A0A0V8HIR1"/>
<keyword evidence="24" id="KW-1185">Reference proteome</keyword>
<feature type="transmembrane region" description="Helical" evidence="22">
    <location>
        <begin position="352"/>
        <end position="375"/>
    </location>
</feature>
<evidence type="ECO:0000256" key="9">
    <source>
        <dbReference type="ARBA" id="ARBA00022984"/>
    </source>
</evidence>
<keyword evidence="4 23" id="KW-0132">Cell division</keyword>
<evidence type="ECO:0000256" key="15">
    <source>
        <dbReference type="ARBA" id="ARBA00033270"/>
    </source>
</evidence>
<keyword evidence="10 22" id="KW-1133">Transmembrane helix</keyword>
<feature type="transmembrane region" description="Helical" evidence="22">
    <location>
        <begin position="116"/>
        <end position="133"/>
    </location>
</feature>
<dbReference type="EMBL" id="FMAU01000002">
    <property type="protein sequence ID" value="SCC03652.1"/>
    <property type="molecule type" value="Genomic_DNA"/>
</dbReference>
<feature type="transmembrane region" description="Helical" evidence="22">
    <location>
        <begin position="12"/>
        <end position="32"/>
    </location>
</feature>
<sequence length="405" mass="44447">MIKKILKSYDYSLIAVYIFLCFFGLVMVYSASMVMAVERFDLTSDYFYKKQLINVLIGFAAFTVAAWFPYKAFQVGKIIKGLMTVIIIMLVSVHIFGSEVNNARSWINLGFMRIQPSEFAKLAVVIYLGSVYSKKQAYINDLNRGLAPPLIFLGFICFIVFLEPDFGTAAIIFVIGAIVILCSGINFRTISKLAGIGAGLLVIVSPFIYLARGFIFTTERMSRIEAYLSPFKDAQGEGYQLVNSYLAIGSGGVQGLGLGQSIQKLGYIPEPQTDFIMAIIAEELGVFGVSFVILGLTYIVLRGIYIGVKCQDPFGTMLAIGISSMIGIQAFINLGGVSGLIPITGVPLPFISYGGSSLLVLSLSLGVLVNVSMFVKYEEKYKTKKENDEPLENMSSNKRIYGVKM</sequence>
<keyword evidence="7 22" id="KW-0812">Transmembrane</keyword>
<keyword evidence="11 22" id="KW-0472">Membrane</keyword>
<evidence type="ECO:0000256" key="12">
    <source>
        <dbReference type="ARBA" id="ARBA00023306"/>
    </source>
</evidence>
<evidence type="ECO:0000256" key="11">
    <source>
        <dbReference type="ARBA" id="ARBA00023136"/>
    </source>
</evidence>
<evidence type="ECO:0000313" key="24">
    <source>
        <dbReference type="Proteomes" id="UP000181997"/>
    </source>
</evidence>
<keyword evidence="3" id="KW-1003">Cell membrane</keyword>
<comment type="pathway">
    <text evidence="2">Cell wall biogenesis; peptidoglycan biosynthesis.</text>
</comment>
<dbReference type="GO" id="GO:0071555">
    <property type="term" value="P:cell wall organization"/>
    <property type="evidence" value="ECO:0007669"/>
    <property type="project" value="UniProtKB-KW"/>
</dbReference>
<evidence type="ECO:0000256" key="19">
    <source>
        <dbReference type="ARBA" id="ARBA00044770"/>
    </source>
</evidence>